<dbReference type="VEuPathDB" id="TriTrypDB:Tb11.v5.1019"/>
<accession>A0A1J0R9T6</accession>
<feature type="compositionally biased region" description="Basic and acidic residues" evidence="1">
    <location>
        <begin position="433"/>
        <end position="473"/>
    </location>
</feature>
<organism evidence="2">
    <name type="scientific">Trypanosoma brucei</name>
    <dbReference type="NCBI Taxonomy" id="5691"/>
    <lineage>
        <taxon>Eukaryota</taxon>
        <taxon>Discoba</taxon>
        <taxon>Euglenozoa</taxon>
        <taxon>Kinetoplastea</taxon>
        <taxon>Metakinetoplastina</taxon>
        <taxon>Trypanosomatida</taxon>
        <taxon>Trypanosomatidae</taxon>
        <taxon>Trypanosoma</taxon>
    </lineage>
</organism>
<evidence type="ECO:0000256" key="1">
    <source>
        <dbReference type="SAM" id="MobiDB-lite"/>
    </source>
</evidence>
<feature type="region of interest" description="Disordered" evidence="1">
    <location>
        <begin position="420"/>
        <end position="473"/>
    </location>
</feature>
<reference evidence="2" key="1">
    <citation type="submission" date="2016-08" db="EMBL/GenBank/DDBJ databases">
        <title>VSG repertoire of Trypanosoma brucei EATRO 1125.</title>
        <authorList>
            <person name="Cross G.A."/>
        </authorList>
    </citation>
    <scope>NUCLEOTIDE SEQUENCE</scope>
    <source>
        <strain evidence="2">EATRO 1125</strain>
    </source>
</reference>
<sequence>MNRSNVQYGRDDSATTKTQTPQTAFLIFALTATQVATALHPTRPAVQTACHAAYYLEDIATNAQNLVTAAITNAQKANIEAAKLLAVANSKAGAEALAARILGLTMLGSATQVLDTIKRKLDIINAGTTAAAELAGQMLAVQELETTAIESSKYVAAASAYTNGNNIQAKPKVTPNQHGSCMQTGGQRQAHEGEAEAQAAGKHNLVLFALKPVNLPTKAANNDLTLCGSSGGTPGTDTVDSHPCTNAQNTNIALKGGKIFTNQKIKITRQHGAAHENYGQSTASGAVPTPQTIAKSTAAIAKLEEAAADIGTLSATLDIKTLITAADLRQRLAKAIDGENAKYSDQETKTKVDNLLKEVIGDNGEEVKNTVGKSVDELTPPKAAVDGNGDRQLKTITNPKELADAAIYYTVRHFVEEQEEKKKKQAGSSCPTKADKASEPPKSADECKKHTTSEACKKEKGCDFDEKKPDGERCFPKVETEKKDEKSFSSNLRVSVSQVFIIFMGW</sequence>
<proteinExistence type="predicted"/>
<name>A0A1J0R9T6_9TRYP</name>
<dbReference type="SUPFAM" id="SSF58087">
    <property type="entry name" value="Variant surface glycoprotein (N-terminal domain)"/>
    <property type="match status" value="1"/>
</dbReference>
<dbReference type="AlphaFoldDB" id="A0A1J0R9T6"/>
<dbReference type="VEuPathDB" id="TriTrypDB:Tb427_000152300"/>
<evidence type="ECO:0000313" key="2">
    <source>
        <dbReference type="EMBL" id="APD74685.1"/>
    </source>
</evidence>
<dbReference type="EMBL" id="KX700729">
    <property type="protein sequence ID" value="APD74685.1"/>
    <property type="molecule type" value="Genomic_DNA"/>
</dbReference>
<protein>
    <submittedName>
        <fullName evidence="2">Variant surface glycoprotein 1125.4154</fullName>
    </submittedName>
</protein>